<evidence type="ECO:0000256" key="2">
    <source>
        <dbReference type="ARBA" id="ARBA00007951"/>
    </source>
</evidence>
<dbReference type="EMBL" id="VIGC01000028">
    <property type="protein sequence ID" value="TQE94095.1"/>
    <property type="molecule type" value="Genomic_DNA"/>
</dbReference>
<dbReference type="RefSeq" id="WP_141611662.1">
    <property type="nucleotide sequence ID" value="NZ_VIGC02000028.1"/>
</dbReference>
<comment type="caution">
    <text evidence="8">The sequence shown here is derived from an EMBL/GenBank/DDBJ whole genome shotgun (WGS) entry which is preliminary data.</text>
</comment>
<dbReference type="InterPro" id="IPR057739">
    <property type="entry name" value="Glyco_hydro_29_N"/>
</dbReference>
<evidence type="ECO:0000259" key="7">
    <source>
        <dbReference type="Pfam" id="PF01120"/>
    </source>
</evidence>
<dbReference type="Gene3D" id="3.20.20.80">
    <property type="entry name" value="Glycosidases"/>
    <property type="match status" value="1"/>
</dbReference>
<evidence type="ECO:0000256" key="5">
    <source>
        <dbReference type="ARBA" id="ARBA00022801"/>
    </source>
</evidence>
<dbReference type="PRINTS" id="PR00741">
    <property type="entry name" value="GLHYDRLASE29"/>
</dbReference>
<dbReference type="InterPro" id="IPR016286">
    <property type="entry name" value="FUC_metazoa-typ"/>
</dbReference>
<dbReference type="InParanoid" id="A0A540VBH0"/>
<dbReference type="PANTHER" id="PTHR10030">
    <property type="entry name" value="ALPHA-L-FUCOSIDASE"/>
    <property type="match status" value="1"/>
</dbReference>
<evidence type="ECO:0000256" key="3">
    <source>
        <dbReference type="ARBA" id="ARBA00012662"/>
    </source>
</evidence>
<evidence type="ECO:0000256" key="1">
    <source>
        <dbReference type="ARBA" id="ARBA00004071"/>
    </source>
</evidence>
<dbReference type="GO" id="GO:0004560">
    <property type="term" value="F:alpha-L-fucosidase activity"/>
    <property type="evidence" value="ECO:0007669"/>
    <property type="project" value="InterPro"/>
</dbReference>
<feature type="domain" description="Glycoside hydrolase family 29 N-terminal" evidence="7">
    <location>
        <begin position="18"/>
        <end position="328"/>
    </location>
</feature>
<evidence type="ECO:0000256" key="4">
    <source>
        <dbReference type="ARBA" id="ARBA00022729"/>
    </source>
</evidence>
<dbReference type="AlphaFoldDB" id="A0A540VBH0"/>
<dbReference type="EC" id="3.2.1.51" evidence="3"/>
<dbReference type="PIRSF" id="PIRSF001092">
    <property type="entry name" value="Alpha-L-fucosidase"/>
    <property type="match status" value="1"/>
</dbReference>
<gene>
    <name evidence="8" type="ORF">FKZ61_18585</name>
</gene>
<reference evidence="8 9" key="1">
    <citation type="submission" date="2019-06" db="EMBL/GenBank/DDBJ databases">
        <title>Genome sequence of Litorilinea aerophila BAA-2444.</title>
        <authorList>
            <person name="Maclea K.S."/>
            <person name="Maurais E.G."/>
            <person name="Iannazzi L.C."/>
        </authorList>
    </citation>
    <scope>NUCLEOTIDE SEQUENCE [LARGE SCALE GENOMIC DNA]</scope>
    <source>
        <strain evidence="8 9">ATCC BAA-2444</strain>
    </source>
</reference>
<evidence type="ECO:0000313" key="9">
    <source>
        <dbReference type="Proteomes" id="UP000317371"/>
    </source>
</evidence>
<proteinExistence type="inferred from homology"/>
<comment type="function">
    <text evidence="1">Alpha-L-fucosidase is responsible for hydrolyzing the alpha-1,6-linked fucose joined to the reducing-end N-acetylglucosamine of the carbohydrate moieties of glycoproteins.</text>
</comment>
<dbReference type="SMART" id="SM00812">
    <property type="entry name" value="Alpha_L_fucos"/>
    <property type="match status" value="1"/>
</dbReference>
<protein>
    <recommendedName>
        <fullName evidence="3">alpha-L-fucosidase</fullName>
        <ecNumber evidence="3">3.2.1.51</ecNumber>
    </recommendedName>
</protein>
<evidence type="ECO:0000256" key="6">
    <source>
        <dbReference type="ARBA" id="ARBA00023295"/>
    </source>
</evidence>
<dbReference type="InterPro" id="IPR017853">
    <property type="entry name" value="GH"/>
</dbReference>
<dbReference type="GO" id="GO:0006004">
    <property type="term" value="P:fucose metabolic process"/>
    <property type="evidence" value="ECO:0007669"/>
    <property type="project" value="InterPro"/>
</dbReference>
<dbReference type="Proteomes" id="UP000317371">
    <property type="component" value="Unassembled WGS sequence"/>
</dbReference>
<dbReference type="GO" id="GO:0005764">
    <property type="term" value="C:lysosome"/>
    <property type="evidence" value="ECO:0007669"/>
    <property type="project" value="TreeGrafter"/>
</dbReference>
<comment type="similarity">
    <text evidence="2">Belongs to the glycosyl hydrolase 29 family.</text>
</comment>
<keyword evidence="4" id="KW-0732">Signal</keyword>
<dbReference type="Pfam" id="PF01120">
    <property type="entry name" value="Alpha_L_fucos"/>
    <property type="match status" value="1"/>
</dbReference>
<accession>A0A540VBH0</accession>
<dbReference type="GO" id="GO:0016139">
    <property type="term" value="P:glycoside catabolic process"/>
    <property type="evidence" value="ECO:0007669"/>
    <property type="project" value="TreeGrafter"/>
</dbReference>
<dbReference type="SUPFAM" id="SSF51445">
    <property type="entry name" value="(Trans)glycosidases"/>
    <property type="match status" value="1"/>
</dbReference>
<dbReference type="InterPro" id="IPR000933">
    <property type="entry name" value="Glyco_hydro_29"/>
</dbReference>
<dbReference type="PANTHER" id="PTHR10030:SF37">
    <property type="entry name" value="ALPHA-L-FUCOSIDASE-RELATED"/>
    <property type="match status" value="1"/>
</dbReference>
<dbReference type="OrthoDB" id="107551at2"/>
<sequence>MLQDDAIRPERGQRPDARQDPRLNWWRDAKFGMFIHWGLYAIPAGEWKGEKIPGIGEWIMYRARIPVREYEQLAREFNPVHFDAAAWVSLAKRAGQKYMVITAKHHDGFCLFKSAYTDYNIVDATPFGRDVLKELADECQKQDMKLGFYYSQTQDWHHPDGDGNDWDYDESKKDFAGYIEHYVKPQVRELLTNYGPVCLIWFDTPKGITADQSQALLELVHQLQPDCLVSGRLGNGLGDYASAGDNRIPQQRVDLDWETPATINDTWGYKKDDHNWKSTEELIHKLVDIVSKGGNYLLNVGPTAEGIIPQPSVERLEAMGAWLQINGESIYGTRPVQTPTPMQAASWCRLTAKPGKVYLHVFDWPAGGALPIAGLPVTGAHLLADPDRTPLLIRDAPDGITVQGPTAPPDPVDTVVVLDVAG</sequence>
<name>A0A540VBH0_9CHLR</name>
<evidence type="ECO:0000313" key="8">
    <source>
        <dbReference type="EMBL" id="TQE94095.1"/>
    </source>
</evidence>
<keyword evidence="6" id="KW-0326">Glycosidase</keyword>
<keyword evidence="5" id="KW-0378">Hydrolase</keyword>
<organism evidence="8 9">
    <name type="scientific">Litorilinea aerophila</name>
    <dbReference type="NCBI Taxonomy" id="1204385"/>
    <lineage>
        <taxon>Bacteria</taxon>
        <taxon>Bacillati</taxon>
        <taxon>Chloroflexota</taxon>
        <taxon>Caldilineae</taxon>
        <taxon>Caldilineales</taxon>
        <taxon>Caldilineaceae</taxon>
        <taxon>Litorilinea</taxon>
    </lineage>
</organism>
<keyword evidence="9" id="KW-1185">Reference proteome</keyword>